<dbReference type="Proteomes" id="UP000267900">
    <property type="component" value="Chromosome"/>
</dbReference>
<keyword evidence="8" id="KW-0753">Steroid metabolism</keyword>
<reference evidence="12 13" key="1">
    <citation type="submission" date="2018-12" db="EMBL/GenBank/DDBJ databases">
        <title>The whole draft genome of Streptomyce luteoverticillatus CGMCC 15060.</title>
        <authorList>
            <person name="Feng Z."/>
            <person name="Chen G."/>
            <person name="Zhang J."/>
            <person name="Zhu H."/>
            <person name="Yu X."/>
            <person name="Zhang W."/>
            <person name="Zhang X."/>
        </authorList>
    </citation>
    <scope>NUCLEOTIDE SEQUENCE [LARGE SCALE GENOMIC DNA]</scope>
    <source>
        <strain evidence="12 13">CGMCC 15060</strain>
    </source>
</reference>
<comment type="cofactor">
    <cofactor evidence="1">
        <name>Fe cation</name>
        <dbReference type="ChEBI" id="CHEBI:24875"/>
    </cofactor>
</comment>
<dbReference type="CDD" id="cd03469">
    <property type="entry name" value="Rieske_RO_Alpha_N"/>
    <property type="match status" value="1"/>
</dbReference>
<evidence type="ECO:0000313" key="13">
    <source>
        <dbReference type="Proteomes" id="UP000267900"/>
    </source>
</evidence>
<dbReference type="GO" id="GO:0016042">
    <property type="term" value="P:lipid catabolic process"/>
    <property type="evidence" value="ECO:0007669"/>
    <property type="project" value="UniProtKB-KW"/>
</dbReference>
<gene>
    <name evidence="12" type="ORF">EKH77_17695</name>
</gene>
<dbReference type="Pfam" id="PF19298">
    <property type="entry name" value="KshA_C"/>
    <property type="match status" value="1"/>
</dbReference>
<dbReference type="PANTHER" id="PTHR21266:SF60">
    <property type="entry name" value="3-KETOSTEROID-9-ALPHA-MONOOXYGENASE, OXYGENASE COMPONENT"/>
    <property type="match status" value="1"/>
</dbReference>
<keyword evidence="6" id="KW-0408">Iron</keyword>
<keyword evidence="8" id="KW-0443">Lipid metabolism</keyword>
<evidence type="ECO:0000256" key="5">
    <source>
        <dbReference type="ARBA" id="ARBA00023002"/>
    </source>
</evidence>
<evidence type="ECO:0000256" key="1">
    <source>
        <dbReference type="ARBA" id="ARBA00001962"/>
    </source>
</evidence>
<keyword evidence="7" id="KW-0411">Iron-sulfur</keyword>
<dbReference type="InterPro" id="IPR045605">
    <property type="entry name" value="KshA-like_C"/>
</dbReference>
<accession>A0A3Q9G0M8</accession>
<keyword evidence="13" id="KW-1185">Reference proteome</keyword>
<dbReference type="PANTHER" id="PTHR21266">
    <property type="entry name" value="IRON-SULFUR DOMAIN CONTAINING PROTEIN"/>
    <property type="match status" value="1"/>
</dbReference>
<dbReference type="Gene3D" id="3.90.380.10">
    <property type="entry name" value="Naphthalene 1,2-dioxygenase Alpha Subunit, Chain A, domain 1"/>
    <property type="match status" value="1"/>
</dbReference>
<dbReference type="Gene3D" id="2.102.10.10">
    <property type="entry name" value="Rieske [2Fe-2S] iron-sulphur domain"/>
    <property type="match status" value="1"/>
</dbReference>
<evidence type="ECO:0000256" key="4">
    <source>
        <dbReference type="ARBA" id="ARBA00022963"/>
    </source>
</evidence>
<comment type="subunit">
    <text evidence="10">Homotrimer. The two-component system 3-ketosteroid-9-alpha-monooxygenase is composed of an oxygenase component KshA and a reductase component KshB.</text>
</comment>
<evidence type="ECO:0000256" key="6">
    <source>
        <dbReference type="ARBA" id="ARBA00023004"/>
    </source>
</evidence>
<dbReference type="GO" id="GO:0004497">
    <property type="term" value="F:monooxygenase activity"/>
    <property type="evidence" value="ECO:0007669"/>
    <property type="project" value="UniProtKB-ARBA"/>
</dbReference>
<evidence type="ECO:0000256" key="10">
    <source>
        <dbReference type="ARBA" id="ARBA00046982"/>
    </source>
</evidence>
<dbReference type="GO" id="GO:0016705">
    <property type="term" value="F:oxidoreductase activity, acting on paired donors, with incorporation or reduction of molecular oxygen"/>
    <property type="evidence" value="ECO:0007669"/>
    <property type="project" value="UniProtKB-ARBA"/>
</dbReference>
<dbReference type="PROSITE" id="PS51296">
    <property type="entry name" value="RIESKE"/>
    <property type="match status" value="1"/>
</dbReference>
<keyword evidence="4" id="KW-0442">Lipid degradation</keyword>
<evidence type="ECO:0000256" key="3">
    <source>
        <dbReference type="ARBA" id="ARBA00022723"/>
    </source>
</evidence>
<dbReference type="InterPro" id="IPR050584">
    <property type="entry name" value="Cholesterol_7-desaturase"/>
</dbReference>
<dbReference type="OrthoDB" id="5243643at2"/>
<dbReference type="GO" id="GO:0008203">
    <property type="term" value="P:cholesterol metabolic process"/>
    <property type="evidence" value="ECO:0007669"/>
    <property type="project" value="InterPro"/>
</dbReference>
<dbReference type="GO" id="GO:0051537">
    <property type="term" value="F:2 iron, 2 sulfur cluster binding"/>
    <property type="evidence" value="ECO:0007669"/>
    <property type="project" value="UniProtKB-KW"/>
</dbReference>
<dbReference type="AlphaFoldDB" id="A0A3Q9G0M8"/>
<dbReference type="GO" id="GO:0046872">
    <property type="term" value="F:metal ion binding"/>
    <property type="evidence" value="ECO:0007669"/>
    <property type="project" value="UniProtKB-KW"/>
</dbReference>
<dbReference type="InterPro" id="IPR036922">
    <property type="entry name" value="Rieske_2Fe-2S_sf"/>
</dbReference>
<evidence type="ECO:0000256" key="7">
    <source>
        <dbReference type="ARBA" id="ARBA00023014"/>
    </source>
</evidence>
<keyword evidence="5" id="KW-0560">Oxidoreductase</keyword>
<evidence type="ECO:0000259" key="11">
    <source>
        <dbReference type="PROSITE" id="PS51296"/>
    </source>
</evidence>
<dbReference type="InterPro" id="IPR017941">
    <property type="entry name" value="Rieske_2Fe-2S"/>
</dbReference>
<keyword evidence="3" id="KW-0479">Metal-binding</keyword>
<evidence type="ECO:0000256" key="8">
    <source>
        <dbReference type="ARBA" id="ARBA00023221"/>
    </source>
</evidence>
<proteinExistence type="predicted"/>
<sequence length="342" mass="38109">MSHLDGRQHGDVEGNPNVPAPLPYPRGWFCLSSTRELKAGAVATRRLAGEDVVLYRTRGGRVRAIRPHCPHLGAHLGHGGTVDGEYLVCPFHRFAYGVDGTCRRSPYGPHPPELSLTLLPVCEVNGMICVWYDETGAPPDWQLPELPKPGFSTPVQRTLQADTHPQEVAENISDYGHMGPIHGFVDTKELVTARTDGPVRTAKVRARRSLPLVGIVPVDYAVRQFGLGLVLAEAEIPALGVSMRMWVNPTPTGPWRTQFRVFVGCAITVPWAVPDRFRDPPLAVASHLLARFGLTWLTHDVRKDITIWHNKRYLPHPRLQRGDGPIGELRHWARQFYATAER</sequence>
<evidence type="ECO:0000256" key="2">
    <source>
        <dbReference type="ARBA" id="ARBA00022714"/>
    </source>
</evidence>
<name>A0A3Q9G0M8_STRLT</name>
<dbReference type="Pfam" id="PF00355">
    <property type="entry name" value="Rieske"/>
    <property type="match status" value="1"/>
</dbReference>
<dbReference type="SUPFAM" id="SSF50022">
    <property type="entry name" value="ISP domain"/>
    <property type="match status" value="1"/>
</dbReference>
<evidence type="ECO:0000256" key="9">
    <source>
        <dbReference type="ARBA" id="ARBA00030944"/>
    </source>
</evidence>
<feature type="domain" description="Rieske" evidence="11">
    <location>
        <begin position="28"/>
        <end position="130"/>
    </location>
</feature>
<dbReference type="GO" id="GO:0005737">
    <property type="term" value="C:cytoplasm"/>
    <property type="evidence" value="ECO:0007669"/>
    <property type="project" value="TreeGrafter"/>
</dbReference>
<protein>
    <recommendedName>
        <fullName evidence="9">Rieske-type oxygenase</fullName>
    </recommendedName>
</protein>
<organism evidence="12 13">
    <name type="scientific">Streptomyces luteoverticillatus</name>
    <name type="common">Streptoverticillium luteoverticillatus</name>
    <dbReference type="NCBI Taxonomy" id="66425"/>
    <lineage>
        <taxon>Bacteria</taxon>
        <taxon>Bacillati</taxon>
        <taxon>Actinomycetota</taxon>
        <taxon>Actinomycetes</taxon>
        <taxon>Kitasatosporales</taxon>
        <taxon>Streptomycetaceae</taxon>
        <taxon>Streptomyces</taxon>
    </lineage>
</organism>
<keyword evidence="2" id="KW-0001">2Fe-2S</keyword>
<dbReference type="EMBL" id="CP034587">
    <property type="protein sequence ID" value="AZQ72812.1"/>
    <property type="molecule type" value="Genomic_DNA"/>
</dbReference>
<evidence type="ECO:0000313" key="12">
    <source>
        <dbReference type="EMBL" id="AZQ72812.1"/>
    </source>
</evidence>